<feature type="binding site" evidence="7">
    <location>
        <position position="148"/>
    </location>
    <ligand>
        <name>substrate</name>
    </ligand>
</feature>
<evidence type="ECO:0000259" key="11">
    <source>
        <dbReference type="PROSITE" id="PS00907"/>
    </source>
</evidence>
<accession>A0A1G8VM66</accession>
<comment type="subcellular location">
    <subcellularLocation>
        <location evidence="7">Cytoplasm</location>
    </subcellularLocation>
</comment>
<dbReference type="InterPro" id="IPR038071">
    <property type="entry name" value="UROD/MetE-like_sf"/>
</dbReference>
<dbReference type="NCBIfam" id="TIGR01464">
    <property type="entry name" value="hemE"/>
    <property type="match status" value="1"/>
</dbReference>
<evidence type="ECO:0000256" key="5">
    <source>
        <dbReference type="ARBA" id="ARBA00023239"/>
    </source>
</evidence>
<evidence type="ECO:0000256" key="9">
    <source>
        <dbReference type="RuleBase" id="RU004169"/>
    </source>
</evidence>
<feature type="binding site" evidence="7">
    <location>
        <position position="312"/>
    </location>
    <ligand>
        <name>substrate</name>
    </ligand>
</feature>
<dbReference type="PROSITE" id="PS00906">
    <property type="entry name" value="UROD_1"/>
    <property type="match status" value="1"/>
</dbReference>
<comment type="subunit">
    <text evidence="7">Homodimer.</text>
</comment>
<dbReference type="UniPathway" id="UPA00251">
    <property type="reaction ID" value="UER00321"/>
</dbReference>
<feature type="domain" description="Uroporphyrinogen decarboxylase (URO-D)" evidence="10">
    <location>
        <begin position="18"/>
        <end position="27"/>
    </location>
</feature>
<dbReference type="STRING" id="890420.SAMN05216226_10723"/>
<evidence type="ECO:0000256" key="4">
    <source>
        <dbReference type="ARBA" id="ARBA00022793"/>
    </source>
</evidence>
<keyword evidence="7" id="KW-0963">Cytoplasm</keyword>
<organism evidence="12 13">
    <name type="scientific">Halovenus aranensis</name>
    <dbReference type="NCBI Taxonomy" id="890420"/>
    <lineage>
        <taxon>Archaea</taxon>
        <taxon>Methanobacteriati</taxon>
        <taxon>Methanobacteriota</taxon>
        <taxon>Stenosarchaea group</taxon>
        <taxon>Halobacteria</taxon>
        <taxon>Halobacteriales</taxon>
        <taxon>Haloarculaceae</taxon>
        <taxon>Halovenus</taxon>
    </lineage>
</organism>
<dbReference type="CDD" id="cd00717">
    <property type="entry name" value="URO-D"/>
    <property type="match status" value="1"/>
</dbReference>
<gene>
    <name evidence="7" type="primary">hemE</name>
    <name evidence="12" type="ORF">SAMN05216226_10723</name>
</gene>
<feature type="binding site" evidence="7">
    <location>
        <begin position="23"/>
        <end position="27"/>
    </location>
    <ligand>
        <name>substrate</name>
    </ligand>
</feature>
<keyword evidence="5 7" id="KW-0456">Lyase</keyword>
<dbReference type="PANTHER" id="PTHR21091">
    <property type="entry name" value="METHYLTETRAHYDROFOLATE:HOMOCYSTEINE METHYLTRANSFERASE RELATED"/>
    <property type="match status" value="1"/>
</dbReference>
<dbReference type="Gene3D" id="3.20.20.210">
    <property type="match status" value="1"/>
</dbReference>
<comment type="pathway">
    <text evidence="1 7 8">Porphyrin-containing compound metabolism; protoporphyrin-IX biosynthesis; coproporphyrinogen-III from 5-aminolevulinate: step 4/4.</text>
</comment>
<feature type="domain" description="Uroporphyrinogen decarboxylase (URO-D)" evidence="11">
    <location>
        <begin position="136"/>
        <end position="152"/>
    </location>
</feature>
<feature type="binding site" evidence="7">
    <location>
        <position position="72"/>
    </location>
    <ligand>
        <name>substrate</name>
    </ligand>
</feature>
<comment type="catalytic activity">
    <reaction evidence="7 8">
        <text>uroporphyrinogen III + 4 H(+) = coproporphyrinogen III + 4 CO2</text>
        <dbReference type="Rhea" id="RHEA:19865"/>
        <dbReference type="ChEBI" id="CHEBI:15378"/>
        <dbReference type="ChEBI" id="CHEBI:16526"/>
        <dbReference type="ChEBI" id="CHEBI:57308"/>
        <dbReference type="ChEBI" id="CHEBI:57309"/>
        <dbReference type="EC" id="4.1.1.37"/>
    </reaction>
</comment>
<dbReference type="InterPro" id="IPR000257">
    <property type="entry name" value="Uroporphyrinogen_deCOase"/>
</dbReference>
<evidence type="ECO:0000256" key="1">
    <source>
        <dbReference type="ARBA" id="ARBA00004804"/>
    </source>
</evidence>
<dbReference type="Pfam" id="PF01208">
    <property type="entry name" value="URO-D"/>
    <property type="match status" value="1"/>
</dbReference>
<keyword evidence="4 7" id="KW-0210">Decarboxylase</keyword>
<dbReference type="EMBL" id="FNFC01000007">
    <property type="protein sequence ID" value="SDJ67073.1"/>
    <property type="molecule type" value="Genomic_DNA"/>
</dbReference>
<evidence type="ECO:0000256" key="6">
    <source>
        <dbReference type="ARBA" id="ARBA00023244"/>
    </source>
</evidence>
<dbReference type="Proteomes" id="UP000198856">
    <property type="component" value="Unassembled WGS sequence"/>
</dbReference>
<dbReference type="HAMAP" id="MF_00218">
    <property type="entry name" value="URO_D"/>
    <property type="match status" value="1"/>
</dbReference>
<proteinExistence type="inferred from homology"/>
<dbReference type="RefSeq" id="WP_092701868.1">
    <property type="nucleotide sequence ID" value="NZ_FNFC01000007.1"/>
</dbReference>
<evidence type="ECO:0000256" key="7">
    <source>
        <dbReference type="HAMAP-Rule" id="MF_00218"/>
    </source>
</evidence>
<keyword evidence="6 7" id="KW-0627">Porphyrin biosynthesis</keyword>
<keyword evidence="13" id="KW-1185">Reference proteome</keyword>
<evidence type="ECO:0000256" key="2">
    <source>
        <dbReference type="ARBA" id="ARBA00009935"/>
    </source>
</evidence>
<dbReference type="OrthoDB" id="124836at2157"/>
<dbReference type="PANTHER" id="PTHR21091:SF169">
    <property type="entry name" value="UROPORPHYRINOGEN DECARBOXYLASE"/>
    <property type="match status" value="1"/>
</dbReference>
<feature type="binding site" evidence="7">
    <location>
        <position position="203"/>
    </location>
    <ligand>
        <name>substrate</name>
    </ligand>
</feature>
<evidence type="ECO:0000256" key="8">
    <source>
        <dbReference type="RuleBase" id="RU000554"/>
    </source>
</evidence>
<dbReference type="SUPFAM" id="SSF51726">
    <property type="entry name" value="UROD/MetE-like"/>
    <property type="match status" value="1"/>
</dbReference>
<comment type="caution">
    <text evidence="7">Lacks conserved residue(s) required for the propagation of feature annotation.</text>
</comment>
<dbReference type="GO" id="GO:0006782">
    <property type="term" value="P:protoporphyrinogen IX biosynthetic process"/>
    <property type="evidence" value="ECO:0007669"/>
    <property type="project" value="UniProtKB-UniRule"/>
</dbReference>
<feature type="site" description="Transition state stabilizer" evidence="7">
    <location>
        <position position="72"/>
    </location>
</feature>
<comment type="similarity">
    <text evidence="2 7 9">Belongs to the uroporphyrinogen decarboxylase family.</text>
</comment>
<dbReference type="GO" id="GO:0004853">
    <property type="term" value="F:uroporphyrinogen decarboxylase activity"/>
    <property type="evidence" value="ECO:0007669"/>
    <property type="project" value="UniProtKB-UniRule"/>
</dbReference>
<comment type="function">
    <text evidence="7">Catalyzes the decarboxylation of four acetate groups of uroporphyrinogen-III to yield coproporphyrinogen-III.</text>
</comment>
<evidence type="ECO:0000313" key="13">
    <source>
        <dbReference type="Proteomes" id="UP000198856"/>
    </source>
</evidence>
<evidence type="ECO:0000259" key="10">
    <source>
        <dbReference type="PROSITE" id="PS00906"/>
    </source>
</evidence>
<name>A0A1G8VM66_9EURY</name>
<dbReference type="PROSITE" id="PS00907">
    <property type="entry name" value="UROD_2"/>
    <property type="match status" value="1"/>
</dbReference>
<dbReference type="GO" id="GO:0005829">
    <property type="term" value="C:cytosol"/>
    <property type="evidence" value="ECO:0007669"/>
    <property type="project" value="TreeGrafter"/>
</dbReference>
<sequence length="337" mass="37666">MDDLLVRAARGERTERPPVWMMRQAGRHIPEYREIREEYSFLDAIKTPAVAEEITLLPWEYYRPDGLVMFSDILTVLEPLGFSYHIESGVGPVVENPVEGPADADRSMGDVREELDYVGALLRRLTESVGDETTIIGFAGGPFTLASYAVAGEPSRTHRPLRALRARNPDAFRALLDSFAEVVREYLRFQIDNGADVLQLFDTYAGELTTADYREFLLPLHQRILDGLDVPTIIFVRRMNGRLDLLEASGADAVSLDWTVDMATAREQLGEVPVQGNLDPTALYGDTDAVREQTREIIEAAGPEGHILNLGHGVHRDTPVDSVEAFVETAKEWQWDG</sequence>
<reference evidence="12 13" key="1">
    <citation type="submission" date="2016-10" db="EMBL/GenBank/DDBJ databases">
        <authorList>
            <person name="de Groot N.N."/>
        </authorList>
    </citation>
    <scope>NUCLEOTIDE SEQUENCE [LARGE SCALE GENOMIC DNA]</scope>
    <source>
        <strain evidence="12 13">IBRC-M10015</strain>
    </source>
</reference>
<dbReference type="InterPro" id="IPR006361">
    <property type="entry name" value="Uroporphyrinogen_deCO2ase_HemE"/>
</dbReference>
<evidence type="ECO:0000313" key="12">
    <source>
        <dbReference type="EMBL" id="SDJ67073.1"/>
    </source>
</evidence>
<dbReference type="EC" id="4.1.1.37" evidence="3 7"/>
<protein>
    <recommendedName>
        <fullName evidence="3 7">Uroporphyrinogen decarboxylase</fullName>
        <shortName evidence="7">UPD</shortName>
        <shortName evidence="7">URO-D</shortName>
        <ecNumber evidence="3 7">4.1.1.37</ecNumber>
    </recommendedName>
</protein>
<evidence type="ECO:0000256" key="3">
    <source>
        <dbReference type="ARBA" id="ARBA00012288"/>
    </source>
</evidence>
<dbReference type="AlphaFoldDB" id="A0A1G8VM66"/>